<dbReference type="Gene3D" id="3.30.70.270">
    <property type="match status" value="1"/>
</dbReference>
<feature type="domain" description="GGDEF" evidence="3">
    <location>
        <begin position="253"/>
        <end position="385"/>
    </location>
</feature>
<dbReference type="FunFam" id="3.30.70.270:FF:000001">
    <property type="entry name" value="Diguanylate cyclase domain protein"/>
    <property type="match status" value="1"/>
</dbReference>
<dbReference type="InterPro" id="IPR043128">
    <property type="entry name" value="Rev_trsase/Diguanyl_cyclase"/>
</dbReference>
<dbReference type="Proteomes" id="UP000000577">
    <property type="component" value="Chromosome"/>
</dbReference>
<reference evidence="4 5" key="1">
    <citation type="journal article" date="2003" name="Science">
        <title>Genome of Geobacter sulfurreducens: metal reduction in subsurface environments.</title>
        <authorList>
            <person name="Methe B.A."/>
            <person name="Nelson K.E."/>
            <person name="Eisen J.A."/>
            <person name="Paulsen I.T."/>
            <person name="Nelson W."/>
            <person name="Heidelberg J.F."/>
            <person name="Wu D."/>
            <person name="Wu M."/>
            <person name="Ward N."/>
            <person name="Beanan M.J."/>
            <person name="Dodson R.J."/>
            <person name="Madupu R."/>
            <person name="Brinkac L.M."/>
            <person name="Daugherty S.C."/>
            <person name="DeBoy R.T."/>
            <person name="Durkin A.S."/>
            <person name="Gwinn M."/>
            <person name="Kolonay J.F."/>
            <person name="Sullivan S.A."/>
            <person name="Haft D.H."/>
            <person name="Selengut J."/>
            <person name="Davidsen T.M."/>
            <person name="Zafar N."/>
            <person name="White O."/>
            <person name="Tran B."/>
            <person name="Romero C."/>
            <person name="Forberger H.A."/>
            <person name="Weidman J."/>
            <person name="Khouri H."/>
            <person name="Feldblyum T.V."/>
            <person name="Utterback T.R."/>
            <person name="Van Aken S.E."/>
            <person name="Lovley D.R."/>
            <person name="Fraser C.M."/>
        </authorList>
    </citation>
    <scope>NUCLEOTIDE SEQUENCE [LARGE SCALE GENOMIC DNA]</scope>
    <source>
        <strain evidence="5">ATCC 51573 / DSM 12127 / PCA</strain>
    </source>
</reference>
<dbReference type="Pfam" id="PF00990">
    <property type="entry name" value="GGDEF"/>
    <property type="match status" value="1"/>
</dbReference>
<gene>
    <name evidence="4" type="ordered locus">GSU1554</name>
</gene>
<dbReference type="GO" id="GO:0043709">
    <property type="term" value="P:cell adhesion involved in single-species biofilm formation"/>
    <property type="evidence" value="ECO:0000318"/>
    <property type="project" value="GO_Central"/>
</dbReference>
<protein>
    <recommendedName>
        <fullName evidence="1">diguanylate cyclase</fullName>
        <ecNumber evidence="1">2.7.7.65</ecNumber>
    </recommendedName>
</protein>
<dbReference type="PROSITE" id="PS50887">
    <property type="entry name" value="GGDEF"/>
    <property type="match status" value="1"/>
</dbReference>
<comment type="catalytic activity">
    <reaction evidence="2">
        <text>2 GTP = 3',3'-c-di-GMP + 2 diphosphate</text>
        <dbReference type="Rhea" id="RHEA:24898"/>
        <dbReference type="ChEBI" id="CHEBI:33019"/>
        <dbReference type="ChEBI" id="CHEBI:37565"/>
        <dbReference type="ChEBI" id="CHEBI:58805"/>
        <dbReference type="EC" id="2.7.7.65"/>
    </reaction>
</comment>
<evidence type="ECO:0000313" key="4">
    <source>
        <dbReference type="EMBL" id="AAR34928.1"/>
    </source>
</evidence>
<sequence>MPRKKKTVEDPALTRALKVMEAGALPDADLAAEFATLAESYGKLLRKFNKTLVISDAYEAQHQAMAKKLEEATWKYRQLKDVALPICMYCKKIRSDDDYWQRLETFFCNHADIMFSHGICPDCIKTAYEKMGMNRRAMPLPDAAVTGQPAASPERQPVEDDALREMRALVRRSAFDGSPVAPEVEQFVEKYGKLLRRFSKIVSISDSYQSQLRELNARLELMARTDLLTGLANHWEMVMRLAAEQSRSERNGKVFSIVLADIDHFKKVNDTHGHQAGDRVIRGIADTLRTNIRREDICSRWGGEEFLIILPEADLPRAGAVAAKLLAKVRNTVVPWDGRDIRVTVSIGYGTSEPGMSVDELIRRVDDALYSAKAAGRDRFAAAGSRADV</sequence>
<proteinExistence type="predicted"/>
<dbReference type="EnsemblBacteria" id="AAR34928">
    <property type="protein sequence ID" value="AAR34928"/>
    <property type="gene ID" value="GSU1554"/>
</dbReference>
<organism evidence="4 5">
    <name type="scientific">Geobacter sulfurreducens (strain ATCC 51573 / DSM 12127 / PCA)</name>
    <dbReference type="NCBI Taxonomy" id="243231"/>
    <lineage>
        <taxon>Bacteria</taxon>
        <taxon>Pseudomonadati</taxon>
        <taxon>Thermodesulfobacteriota</taxon>
        <taxon>Desulfuromonadia</taxon>
        <taxon>Geobacterales</taxon>
        <taxon>Geobacteraceae</taxon>
        <taxon>Geobacter</taxon>
    </lineage>
</organism>
<keyword evidence="5" id="KW-1185">Reference proteome</keyword>
<dbReference type="PANTHER" id="PTHR45138:SF9">
    <property type="entry name" value="DIGUANYLATE CYCLASE DGCM-RELATED"/>
    <property type="match status" value="1"/>
</dbReference>
<dbReference type="InParanoid" id="Q74CW7"/>
<dbReference type="RefSeq" id="WP_010942201.1">
    <property type="nucleotide sequence ID" value="NC_002939.5"/>
</dbReference>
<dbReference type="EC" id="2.7.7.65" evidence="1"/>
<evidence type="ECO:0000313" key="5">
    <source>
        <dbReference type="Proteomes" id="UP000000577"/>
    </source>
</evidence>
<dbReference type="InterPro" id="IPR029787">
    <property type="entry name" value="Nucleotide_cyclase"/>
</dbReference>
<dbReference type="InterPro" id="IPR000160">
    <property type="entry name" value="GGDEF_dom"/>
</dbReference>
<dbReference type="SMR" id="Q74CW7"/>
<dbReference type="SMART" id="SM00267">
    <property type="entry name" value="GGDEF"/>
    <property type="match status" value="1"/>
</dbReference>
<dbReference type="EMBL" id="AE017180">
    <property type="protein sequence ID" value="AAR34928.1"/>
    <property type="molecule type" value="Genomic_DNA"/>
</dbReference>
<dbReference type="HOGENOM" id="CLU_703501_0_0_7"/>
<dbReference type="GO" id="GO:0005886">
    <property type="term" value="C:plasma membrane"/>
    <property type="evidence" value="ECO:0000318"/>
    <property type="project" value="GO_Central"/>
</dbReference>
<reference evidence="4 5" key="2">
    <citation type="journal article" date="2012" name="BMC Genomics">
        <title>Comparative genomic analysis of Geobacter sulfurreducens KN400, a strain with enhanced capacity for extracellular electron transfer and electricity production.</title>
        <authorList>
            <person name="Butler J.E."/>
            <person name="Young N.D."/>
            <person name="Aklujkar M."/>
            <person name="Lovley D.R."/>
        </authorList>
    </citation>
    <scope>NUCLEOTIDE SEQUENCE [LARGE SCALE GENOMIC DNA]</scope>
    <source>
        <strain evidence="5">ATCC 51573 / DSM 12127 / PCA</strain>
    </source>
</reference>
<dbReference type="PATRIC" id="fig|243231.5.peg.1598"/>
<dbReference type="eggNOG" id="COG3706">
    <property type="taxonomic scope" value="Bacteria"/>
</dbReference>
<dbReference type="AlphaFoldDB" id="Q74CW7"/>
<evidence type="ECO:0000256" key="1">
    <source>
        <dbReference type="ARBA" id="ARBA00012528"/>
    </source>
</evidence>
<dbReference type="SUPFAM" id="SSF55073">
    <property type="entry name" value="Nucleotide cyclase"/>
    <property type="match status" value="1"/>
</dbReference>
<dbReference type="GO" id="GO:1902201">
    <property type="term" value="P:negative regulation of bacterial-type flagellum-dependent cell motility"/>
    <property type="evidence" value="ECO:0000318"/>
    <property type="project" value="GO_Central"/>
</dbReference>
<dbReference type="GO" id="GO:0052621">
    <property type="term" value="F:diguanylate cyclase activity"/>
    <property type="evidence" value="ECO:0000318"/>
    <property type="project" value="GO_Central"/>
</dbReference>
<dbReference type="NCBIfam" id="TIGR00254">
    <property type="entry name" value="GGDEF"/>
    <property type="match status" value="1"/>
</dbReference>
<dbReference type="InterPro" id="IPR050469">
    <property type="entry name" value="Diguanylate_Cyclase"/>
</dbReference>
<evidence type="ECO:0000259" key="3">
    <source>
        <dbReference type="PROSITE" id="PS50887"/>
    </source>
</evidence>
<dbReference type="OrthoDB" id="9778432at2"/>
<name>Q74CW7_GEOSL</name>
<evidence type="ECO:0000256" key="2">
    <source>
        <dbReference type="ARBA" id="ARBA00034247"/>
    </source>
</evidence>
<dbReference type="KEGG" id="gsu:GSU1554"/>
<dbReference type="PANTHER" id="PTHR45138">
    <property type="entry name" value="REGULATORY COMPONENTS OF SENSORY TRANSDUCTION SYSTEM"/>
    <property type="match status" value="1"/>
</dbReference>
<dbReference type="STRING" id="243231.GSU1554"/>
<dbReference type="CDD" id="cd01949">
    <property type="entry name" value="GGDEF"/>
    <property type="match status" value="1"/>
</dbReference>
<accession>Q74CW7</accession>